<accession>A0ABY4F9E4</accession>
<evidence type="ECO:0000313" key="2">
    <source>
        <dbReference type="Proteomes" id="UP000831785"/>
    </source>
</evidence>
<dbReference type="Proteomes" id="UP000831785">
    <property type="component" value="Chromosome"/>
</dbReference>
<dbReference type="EMBL" id="CP095049">
    <property type="protein sequence ID" value="UOQ53059.1"/>
    <property type="molecule type" value="Genomic_DNA"/>
</dbReference>
<keyword evidence="2" id="KW-1185">Reference proteome</keyword>
<sequence>MSQTVFVDRNKKVVITVERGAKDKHEIKISRKVDTLPVEVLQASTAVQNGPNKKLTFSYNAISEPATFILEPIYENDGWKPSDLKTKESYDGGNHLVFNFSDHNGSDDMFDLRVEFFMS</sequence>
<gene>
    <name evidence="1" type="ORF">MUN80_25395</name>
</gene>
<proteinExistence type="predicted"/>
<evidence type="ECO:0000313" key="1">
    <source>
        <dbReference type="EMBL" id="UOQ53059.1"/>
    </source>
</evidence>
<name>A0ABY4F9E4_9BACT</name>
<reference evidence="1 2" key="1">
    <citation type="submission" date="2022-04" db="EMBL/GenBank/DDBJ databases">
        <title>Hymenobacter sp. isolated from the air.</title>
        <authorList>
            <person name="Won M."/>
            <person name="Lee C.-M."/>
            <person name="Woen H.-Y."/>
            <person name="Kwon S.-W."/>
        </authorList>
    </citation>
    <scope>NUCLEOTIDE SEQUENCE [LARGE SCALE GENOMIC DNA]</scope>
    <source>
        <strain evidence="2">5116 S-27</strain>
    </source>
</reference>
<protein>
    <submittedName>
        <fullName evidence="1">Uncharacterized protein</fullName>
    </submittedName>
</protein>
<dbReference type="RefSeq" id="WP_244717768.1">
    <property type="nucleotide sequence ID" value="NZ_CP095049.1"/>
</dbReference>
<organism evidence="1 2">
    <name type="scientific">Hymenobacter cellulosivorans</name>
    <dbReference type="NCBI Taxonomy" id="2932249"/>
    <lineage>
        <taxon>Bacteria</taxon>
        <taxon>Pseudomonadati</taxon>
        <taxon>Bacteroidota</taxon>
        <taxon>Cytophagia</taxon>
        <taxon>Cytophagales</taxon>
        <taxon>Hymenobacteraceae</taxon>
        <taxon>Hymenobacter</taxon>
    </lineage>
</organism>